<protein>
    <recommendedName>
        <fullName evidence="3">Tetratricopeptide repeat-containing protein</fullName>
    </recommendedName>
</protein>
<sequence>MTMRLLRILGAALALVACHSPPDEHSLADVMVMNCDDILDSAEGPVCELDRDGPPRVRVWMPQELLVVRIDGEPQTPVSQVATDDGWRITLAVPSGAGALTLSRVGATRPVWQLPFAWTDATHRSAAIQARHAMGRAYVESRMTDCRREARRAFALADAEHRGVTAMLAALTGAKCSGAEPWHEWIAMASRIPAGPDERQLDRAALEAQYFQREGALAQALAAAERALTATLRVGSANQHIEFLSMQASVLAEMGDYSAAISAMRSELERGSAATANPCVLAALHANLAWVLLQQAERVPAAARESLYDALYRGQMLANAPDNHCRLTRGPPSG</sequence>
<organism evidence="1 2">
    <name type="scientific">Nannocystis punicea</name>
    <dbReference type="NCBI Taxonomy" id="2995304"/>
    <lineage>
        <taxon>Bacteria</taxon>
        <taxon>Pseudomonadati</taxon>
        <taxon>Myxococcota</taxon>
        <taxon>Polyangia</taxon>
        <taxon>Nannocystales</taxon>
        <taxon>Nannocystaceae</taxon>
        <taxon>Nannocystis</taxon>
    </lineage>
</organism>
<name>A0ABY7H2G9_9BACT</name>
<evidence type="ECO:0000313" key="1">
    <source>
        <dbReference type="EMBL" id="WAS93428.1"/>
    </source>
</evidence>
<dbReference type="RefSeq" id="WP_269035764.1">
    <property type="nucleotide sequence ID" value="NZ_CP114040.1"/>
</dbReference>
<keyword evidence="2" id="KW-1185">Reference proteome</keyword>
<accession>A0ABY7H2G9</accession>
<evidence type="ECO:0008006" key="3">
    <source>
        <dbReference type="Google" id="ProtNLM"/>
    </source>
</evidence>
<gene>
    <name evidence="1" type="ORF">O0S08_45365</name>
</gene>
<dbReference type="PROSITE" id="PS51257">
    <property type="entry name" value="PROKAR_LIPOPROTEIN"/>
    <property type="match status" value="1"/>
</dbReference>
<proteinExistence type="predicted"/>
<dbReference type="Proteomes" id="UP001164459">
    <property type="component" value="Chromosome"/>
</dbReference>
<reference evidence="1" key="1">
    <citation type="submission" date="2022-11" db="EMBL/GenBank/DDBJ databases">
        <title>Minimal conservation of predation-associated metabolite biosynthetic gene clusters underscores biosynthetic potential of Myxococcota including descriptions for ten novel species: Archangium lansinium sp. nov., Myxococcus landrumus sp. nov., Nannocystis bai.</title>
        <authorList>
            <person name="Ahearne A."/>
            <person name="Stevens C."/>
            <person name="Dowd S."/>
        </authorList>
    </citation>
    <scope>NUCLEOTIDE SEQUENCE</scope>
    <source>
        <strain evidence="1">Fl3</strain>
    </source>
</reference>
<evidence type="ECO:0000313" key="2">
    <source>
        <dbReference type="Proteomes" id="UP001164459"/>
    </source>
</evidence>
<dbReference type="EMBL" id="CP114040">
    <property type="protein sequence ID" value="WAS93428.1"/>
    <property type="molecule type" value="Genomic_DNA"/>
</dbReference>